<keyword evidence="1" id="KW-0238">DNA-binding</keyword>
<dbReference type="GO" id="GO:0003677">
    <property type="term" value="F:DNA binding"/>
    <property type="evidence" value="ECO:0007669"/>
    <property type="project" value="UniProtKB-KW"/>
</dbReference>
<dbReference type="OMA" id="YVEKPNM"/>
<dbReference type="OrthoDB" id="295715at2759"/>
<organism evidence="2 3">
    <name type="scientific">Tetranychus urticae</name>
    <name type="common">Two-spotted spider mite</name>
    <dbReference type="NCBI Taxonomy" id="32264"/>
    <lineage>
        <taxon>Eukaryota</taxon>
        <taxon>Metazoa</taxon>
        <taxon>Ecdysozoa</taxon>
        <taxon>Arthropoda</taxon>
        <taxon>Chelicerata</taxon>
        <taxon>Arachnida</taxon>
        <taxon>Acari</taxon>
        <taxon>Acariformes</taxon>
        <taxon>Trombidiformes</taxon>
        <taxon>Prostigmata</taxon>
        <taxon>Eleutherengona</taxon>
        <taxon>Raphignathae</taxon>
        <taxon>Tetranychoidea</taxon>
        <taxon>Tetranychidae</taxon>
        <taxon>Tetranychus</taxon>
    </lineage>
</organism>
<dbReference type="SUPFAM" id="SSF50249">
    <property type="entry name" value="Nucleic acid-binding proteins"/>
    <property type="match status" value="1"/>
</dbReference>
<dbReference type="Proteomes" id="UP000015104">
    <property type="component" value="Unassembled WGS sequence"/>
</dbReference>
<dbReference type="GO" id="GO:0005694">
    <property type="term" value="C:chromosome"/>
    <property type="evidence" value="ECO:0007669"/>
    <property type="project" value="UniProtKB-ARBA"/>
</dbReference>
<dbReference type="GO" id="GO:0010212">
    <property type="term" value="P:response to ionizing radiation"/>
    <property type="evidence" value="ECO:0007669"/>
    <property type="project" value="TreeGrafter"/>
</dbReference>
<dbReference type="InterPro" id="IPR051231">
    <property type="entry name" value="SOSS-B"/>
</dbReference>
<dbReference type="EMBL" id="CAEY01000458">
    <property type="status" value="NOT_ANNOTATED_CDS"/>
    <property type="molecule type" value="Genomic_DNA"/>
</dbReference>
<dbReference type="Gene3D" id="2.40.50.140">
    <property type="entry name" value="Nucleic acid-binding proteins"/>
    <property type="match status" value="1"/>
</dbReference>
<dbReference type="HOGENOM" id="CLU_102724_3_1_1"/>
<proteinExistence type="predicted"/>
<dbReference type="EnsemblMetazoa" id="tetur01g09540.1">
    <property type="protein sequence ID" value="tetur01g09540.1"/>
    <property type="gene ID" value="tetur01g09540"/>
</dbReference>
<dbReference type="AlphaFoldDB" id="T1JS76"/>
<reference evidence="3" key="1">
    <citation type="submission" date="2011-08" db="EMBL/GenBank/DDBJ databases">
        <authorList>
            <person name="Rombauts S."/>
        </authorList>
    </citation>
    <scope>NUCLEOTIDE SEQUENCE</scope>
    <source>
        <strain evidence="3">London</strain>
    </source>
</reference>
<dbReference type="eggNOG" id="KOG3416">
    <property type="taxonomic scope" value="Eukaryota"/>
</dbReference>
<accession>T1JS76</accession>
<keyword evidence="3" id="KW-1185">Reference proteome</keyword>
<sequence>MEYTLVRDMKPGLKNINLQFVVLDVGQGSITKDGHKVRTCKIADKTGSINLSVWDEPGNYLNPGDICKLSKGYASVWKGCLTLYTGKGGEIQKIGEFCMSFSEIPNLSDPNPEYAPQMAKRS</sequence>
<dbReference type="STRING" id="32264.T1JS76"/>
<dbReference type="InterPro" id="IPR012340">
    <property type="entry name" value="NA-bd_OB-fold"/>
</dbReference>
<dbReference type="PANTHER" id="PTHR13356">
    <property type="entry name" value="OB FOLD NUCLEIC ACID BINDING PROTEIN-RELATED"/>
    <property type="match status" value="1"/>
</dbReference>
<evidence type="ECO:0000313" key="2">
    <source>
        <dbReference type="EnsemblMetazoa" id="tetur01g09540.1"/>
    </source>
</evidence>
<evidence type="ECO:0000256" key="1">
    <source>
        <dbReference type="ARBA" id="ARBA00023125"/>
    </source>
</evidence>
<dbReference type="PANTHER" id="PTHR13356:SF0">
    <property type="entry name" value="SOSS COMPLEX SUBUNIT B HOMOLOG"/>
    <property type="match status" value="1"/>
</dbReference>
<dbReference type="FunFam" id="2.40.50.140:FF:000072">
    <property type="entry name" value="SOSS complex subunit B2"/>
    <property type="match status" value="1"/>
</dbReference>
<protein>
    <recommendedName>
        <fullName evidence="4">OB domain-containing protein</fullName>
    </recommendedName>
</protein>
<evidence type="ECO:0000313" key="3">
    <source>
        <dbReference type="Proteomes" id="UP000015104"/>
    </source>
</evidence>
<evidence type="ECO:0008006" key="4">
    <source>
        <dbReference type="Google" id="ProtNLM"/>
    </source>
</evidence>
<name>T1JS76_TETUR</name>
<gene>
    <name evidence="2" type="primary">107361772</name>
</gene>
<dbReference type="GO" id="GO:0070876">
    <property type="term" value="C:SOSS complex"/>
    <property type="evidence" value="ECO:0007669"/>
    <property type="project" value="TreeGrafter"/>
</dbReference>
<dbReference type="CDD" id="cd04491">
    <property type="entry name" value="SoSSB_OBF"/>
    <property type="match status" value="1"/>
</dbReference>
<reference evidence="2" key="2">
    <citation type="submission" date="2015-06" db="UniProtKB">
        <authorList>
            <consortium name="EnsemblMetazoa"/>
        </authorList>
    </citation>
    <scope>IDENTIFICATION</scope>
</reference>
<dbReference type="GO" id="GO:0000724">
    <property type="term" value="P:double-strand break repair via homologous recombination"/>
    <property type="evidence" value="ECO:0007669"/>
    <property type="project" value="TreeGrafter"/>
</dbReference>
<dbReference type="GO" id="GO:0044818">
    <property type="term" value="P:mitotic G2/M transition checkpoint"/>
    <property type="evidence" value="ECO:0007669"/>
    <property type="project" value="TreeGrafter"/>
</dbReference>